<feature type="compositionally biased region" description="Polar residues" evidence="1">
    <location>
        <begin position="59"/>
        <end position="68"/>
    </location>
</feature>
<protein>
    <submittedName>
        <fullName evidence="2">Uncharacterized protein</fullName>
    </submittedName>
</protein>
<proteinExistence type="predicted"/>
<evidence type="ECO:0000313" key="2">
    <source>
        <dbReference type="EMBL" id="QWU17618.1"/>
    </source>
</evidence>
<name>A0ABX8HHQ5_9BACL</name>
<dbReference type="Proteomes" id="UP000683429">
    <property type="component" value="Chromosome"/>
</dbReference>
<sequence length="76" mass="8763">MEERRTSTIVKHAHPDYRLRREASRPAGRYTAELARELEAQLSRTWSPEQIAEKRRATESLSSASKRSTAGCMRVF</sequence>
<dbReference type="RefSeq" id="WP_139210581.1">
    <property type="nucleotide sequence ID" value="NZ_CP076607.1"/>
</dbReference>
<keyword evidence="3" id="KW-1185">Reference proteome</keyword>
<reference evidence="2 3" key="1">
    <citation type="submission" date="2021-06" db="EMBL/GenBank/DDBJ databases">
        <title>Whole genome sequence of Paenibacillus sophorae DSM23020 for comparative genomics.</title>
        <authorList>
            <person name="Kim M.-J."/>
            <person name="Lee G."/>
            <person name="Shin J.-H."/>
        </authorList>
    </citation>
    <scope>NUCLEOTIDE SEQUENCE [LARGE SCALE GENOMIC DNA]</scope>
    <source>
        <strain evidence="2 3">DSM 23020</strain>
    </source>
</reference>
<feature type="region of interest" description="Disordered" evidence="1">
    <location>
        <begin position="54"/>
        <end position="76"/>
    </location>
</feature>
<evidence type="ECO:0000313" key="3">
    <source>
        <dbReference type="Proteomes" id="UP000683429"/>
    </source>
</evidence>
<accession>A0ABX8HHQ5</accession>
<dbReference type="EMBL" id="CP076607">
    <property type="protein sequence ID" value="QWU17618.1"/>
    <property type="molecule type" value="Genomic_DNA"/>
</dbReference>
<organism evidence="2 3">
    <name type="scientific">Paenibacillus sophorae</name>
    <dbReference type="NCBI Taxonomy" id="1333845"/>
    <lineage>
        <taxon>Bacteria</taxon>
        <taxon>Bacillati</taxon>
        <taxon>Bacillota</taxon>
        <taxon>Bacilli</taxon>
        <taxon>Bacillales</taxon>
        <taxon>Paenibacillaceae</taxon>
        <taxon>Paenibacillus</taxon>
    </lineage>
</organism>
<evidence type="ECO:0000256" key="1">
    <source>
        <dbReference type="SAM" id="MobiDB-lite"/>
    </source>
</evidence>
<gene>
    <name evidence="2" type="ORF">KP014_11040</name>
</gene>